<protein>
    <submittedName>
        <fullName evidence="2">NADH dehydrogenase subunit 6</fullName>
    </submittedName>
</protein>
<keyword evidence="1" id="KW-0472">Membrane</keyword>
<accession>I6PZT9</accession>
<name>I6PZT9_9BILA</name>
<gene>
    <name evidence="2" type="primary">NAD6</name>
</gene>
<organism evidence="2">
    <name type="scientific">Celleporella hyalina</name>
    <dbReference type="NCBI Taxonomy" id="60593"/>
    <lineage>
        <taxon>Eukaryota</taxon>
        <taxon>Metazoa</taxon>
        <taxon>Spiralia</taxon>
        <taxon>Lophotrochozoa</taxon>
        <taxon>Bryozoa</taxon>
        <taxon>Gymnolaemata</taxon>
        <taxon>Cheilostomatida</taxon>
        <taxon>Flustrina</taxon>
        <taxon>Hippothooidea</taxon>
        <taxon>Hippothoidae</taxon>
        <taxon>Celleporella</taxon>
    </lineage>
</organism>
<sequence length="149" mass="17254">MMALLSLLVLFFLFHSDKITFFISFLLSYASLVSVIFIFNGTPWFGLIFFLIYVSGLLVLFGYTMAMSPNVITPPITYKYMPLSLLLLIPNTKTINMEVMKIMYFHDIVDIFNYHNLSLYLIMTIMLFLSLLAVVNITYKAPSPLRPYF</sequence>
<evidence type="ECO:0000313" key="2">
    <source>
        <dbReference type="EMBL" id="AFJ53911.1"/>
    </source>
</evidence>
<dbReference type="EMBL" id="JQ839276">
    <property type="protein sequence ID" value="AFJ53911.1"/>
    <property type="molecule type" value="Genomic_DNA"/>
</dbReference>
<dbReference type="AlphaFoldDB" id="I6PZT9"/>
<geneLocation type="mitochondrion" evidence="2"/>
<feature type="transmembrane region" description="Helical" evidence="1">
    <location>
        <begin position="78"/>
        <end position="97"/>
    </location>
</feature>
<keyword evidence="1" id="KW-0812">Transmembrane</keyword>
<keyword evidence="1" id="KW-1133">Transmembrane helix</keyword>
<evidence type="ECO:0000256" key="1">
    <source>
        <dbReference type="SAM" id="Phobius"/>
    </source>
</evidence>
<feature type="transmembrane region" description="Helical" evidence="1">
    <location>
        <begin position="117"/>
        <end position="139"/>
    </location>
</feature>
<proteinExistence type="predicted"/>
<keyword evidence="2" id="KW-0496">Mitochondrion</keyword>
<reference evidence="2" key="1">
    <citation type="journal article" date="2012" name="Mol. Biol. Rep.">
        <title>Molecular variability in the Celleporella hyalina (Bryozoa; Cheilostomata) species complex: evidence for cryptic speciation from complete mitochondrial genomes.</title>
        <authorList>
            <person name="Waeschenbach A."/>
            <person name="Porter J.S."/>
            <person name="Hughes R.N."/>
        </authorList>
    </citation>
    <scope>NUCLEOTIDE SEQUENCE</scope>
    <source>
        <strain evidence="2">W</strain>
    </source>
</reference>
<feature type="transmembrane region" description="Helical" evidence="1">
    <location>
        <begin position="42"/>
        <end position="66"/>
    </location>
</feature>